<dbReference type="Proteomes" id="UP001632038">
    <property type="component" value="Unassembled WGS sequence"/>
</dbReference>
<proteinExistence type="predicted"/>
<sequence length="126" mass="13593">MDGIFSFHCENGAKAATLQAARDAAPVRVEIIEVDQEGMLTDELMHNLAVSTEVAAAAMAVGLVDNLLLNLRFLVLGYVSSKDLCPVSCTAVVVNIVSPESVGECIRLYQNNIGFFLAFIRKTSCR</sequence>
<comment type="caution">
    <text evidence="1">The sequence shown here is derived from an EMBL/GenBank/DDBJ whole genome shotgun (WGS) entry which is preliminary data.</text>
</comment>
<evidence type="ECO:0000313" key="2">
    <source>
        <dbReference type="Proteomes" id="UP001632038"/>
    </source>
</evidence>
<accession>A0ABD3CCU2</accession>
<dbReference type="AlphaFoldDB" id="A0ABD3CCU2"/>
<gene>
    <name evidence="1" type="ORF">CASFOL_028514</name>
</gene>
<evidence type="ECO:0000313" key="1">
    <source>
        <dbReference type="EMBL" id="KAL3627151.1"/>
    </source>
</evidence>
<name>A0ABD3CCU2_9LAMI</name>
<keyword evidence="2" id="KW-1185">Reference proteome</keyword>
<dbReference type="EMBL" id="JAVIJP010000039">
    <property type="protein sequence ID" value="KAL3627151.1"/>
    <property type="molecule type" value="Genomic_DNA"/>
</dbReference>
<protein>
    <submittedName>
        <fullName evidence="1">Uncharacterized protein</fullName>
    </submittedName>
</protein>
<organism evidence="1 2">
    <name type="scientific">Castilleja foliolosa</name>
    <dbReference type="NCBI Taxonomy" id="1961234"/>
    <lineage>
        <taxon>Eukaryota</taxon>
        <taxon>Viridiplantae</taxon>
        <taxon>Streptophyta</taxon>
        <taxon>Embryophyta</taxon>
        <taxon>Tracheophyta</taxon>
        <taxon>Spermatophyta</taxon>
        <taxon>Magnoliopsida</taxon>
        <taxon>eudicotyledons</taxon>
        <taxon>Gunneridae</taxon>
        <taxon>Pentapetalae</taxon>
        <taxon>asterids</taxon>
        <taxon>lamiids</taxon>
        <taxon>Lamiales</taxon>
        <taxon>Orobanchaceae</taxon>
        <taxon>Pedicularideae</taxon>
        <taxon>Castillejinae</taxon>
        <taxon>Castilleja</taxon>
    </lineage>
</organism>
<reference evidence="2" key="1">
    <citation type="journal article" date="2024" name="IScience">
        <title>Strigolactones Initiate the Formation of Haustorium-like Structures in Castilleja.</title>
        <authorList>
            <person name="Buerger M."/>
            <person name="Peterson D."/>
            <person name="Chory J."/>
        </authorList>
    </citation>
    <scope>NUCLEOTIDE SEQUENCE [LARGE SCALE GENOMIC DNA]</scope>
</reference>